<feature type="region of interest" description="Disordered" evidence="10">
    <location>
        <begin position="537"/>
        <end position="577"/>
    </location>
</feature>
<evidence type="ECO:0000256" key="2">
    <source>
        <dbReference type="ARBA" id="ARBA00022475"/>
    </source>
</evidence>
<keyword evidence="6 11" id="KW-0472">Membrane</keyword>
<feature type="domain" description="G-protein coupled receptors family 3 profile" evidence="12">
    <location>
        <begin position="12"/>
        <end position="142"/>
    </location>
</feature>
<dbReference type="GO" id="GO:0038039">
    <property type="term" value="C:G protein-coupled receptor heterodimeric complex"/>
    <property type="evidence" value="ECO:0007669"/>
    <property type="project" value="TreeGrafter"/>
</dbReference>
<feature type="region of interest" description="Disordered" evidence="10">
    <location>
        <begin position="660"/>
        <end position="694"/>
    </location>
</feature>
<comment type="subcellular location">
    <subcellularLocation>
        <location evidence="1">Cell membrane</location>
        <topology evidence="1">Multi-pass membrane protein</topology>
    </subcellularLocation>
</comment>
<evidence type="ECO:0000256" key="11">
    <source>
        <dbReference type="SAM" id="Phobius"/>
    </source>
</evidence>
<dbReference type="OrthoDB" id="2150267at2759"/>
<evidence type="ECO:0000259" key="12">
    <source>
        <dbReference type="PROSITE" id="PS50259"/>
    </source>
</evidence>
<keyword evidence="7" id="KW-0675">Receptor</keyword>
<feature type="transmembrane region" description="Helical" evidence="11">
    <location>
        <begin position="75"/>
        <end position="93"/>
    </location>
</feature>
<dbReference type="PANTHER" id="PTHR10519">
    <property type="entry name" value="GABA-B RECEPTOR"/>
    <property type="match status" value="1"/>
</dbReference>
<evidence type="ECO:0000256" key="1">
    <source>
        <dbReference type="ARBA" id="ARBA00004651"/>
    </source>
</evidence>
<feature type="compositionally biased region" description="Low complexity" evidence="10">
    <location>
        <begin position="678"/>
        <end position="694"/>
    </location>
</feature>
<dbReference type="PROSITE" id="PS50259">
    <property type="entry name" value="G_PROTEIN_RECEP_F3_4"/>
    <property type="match status" value="1"/>
</dbReference>
<comment type="caution">
    <text evidence="13">The sequence shown here is derived from an EMBL/GenBank/DDBJ whole genome shotgun (WGS) entry which is preliminary data.</text>
</comment>
<dbReference type="GO" id="GO:0007214">
    <property type="term" value="P:gamma-aminobutyric acid signaling pathway"/>
    <property type="evidence" value="ECO:0007669"/>
    <property type="project" value="TreeGrafter"/>
</dbReference>
<organism evidence="13 14">
    <name type="scientific">Heterotrigona itama</name>
    <dbReference type="NCBI Taxonomy" id="395501"/>
    <lineage>
        <taxon>Eukaryota</taxon>
        <taxon>Metazoa</taxon>
        <taxon>Ecdysozoa</taxon>
        <taxon>Arthropoda</taxon>
        <taxon>Hexapoda</taxon>
        <taxon>Insecta</taxon>
        <taxon>Pterygota</taxon>
        <taxon>Neoptera</taxon>
        <taxon>Endopterygota</taxon>
        <taxon>Hymenoptera</taxon>
        <taxon>Apocrita</taxon>
        <taxon>Aculeata</taxon>
        <taxon>Apoidea</taxon>
        <taxon>Anthophila</taxon>
        <taxon>Apidae</taxon>
        <taxon>Heterotrigona</taxon>
    </lineage>
</organism>
<evidence type="ECO:0000256" key="10">
    <source>
        <dbReference type="SAM" id="MobiDB-lite"/>
    </source>
</evidence>
<dbReference type="PRINTS" id="PR01176">
    <property type="entry name" value="GABABRECEPTR"/>
</dbReference>
<feature type="region of interest" description="Disordered" evidence="10">
    <location>
        <begin position="235"/>
        <end position="265"/>
    </location>
</feature>
<dbReference type="PRINTS" id="PR01177">
    <property type="entry name" value="GABAB1RECPTR"/>
</dbReference>
<dbReference type="InterPro" id="IPR017979">
    <property type="entry name" value="GPCR_3_CS"/>
</dbReference>
<feature type="transmembrane region" description="Helical" evidence="11">
    <location>
        <begin position="34"/>
        <end position="55"/>
    </location>
</feature>
<name>A0A6V7H8L3_9HYME</name>
<dbReference type="PROSITE" id="PS00981">
    <property type="entry name" value="G_PROTEIN_RECEP_F3_3"/>
    <property type="match status" value="1"/>
</dbReference>
<keyword evidence="2" id="KW-1003">Cell membrane</keyword>
<gene>
    <name evidence="13" type="ORF">MHI_LOCUS503245</name>
</gene>
<evidence type="ECO:0000256" key="7">
    <source>
        <dbReference type="ARBA" id="ARBA00023170"/>
    </source>
</evidence>
<feature type="region of interest" description="Disordered" evidence="10">
    <location>
        <begin position="291"/>
        <end position="344"/>
    </location>
</feature>
<feature type="transmembrane region" description="Helical" evidence="11">
    <location>
        <begin position="100"/>
        <end position="120"/>
    </location>
</feature>
<feature type="compositionally biased region" description="Gly residues" evidence="10">
    <location>
        <begin position="667"/>
        <end position="677"/>
    </location>
</feature>
<keyword evidence="8" id="KW-0325">Glycoprotein</keyword>
<reference evidence="13" key="1">
    <citation type="submission" date="2020-07" db="EMBL/GenBank/DDBJ databases">
        <authorList>
            <person name="Nazaruddin N."/>
        </authorList>
    </citation>
    <scope>NUCLEOTIDE SEQUENCE</scope>
</reference>
<evidence type="ECO:0000256" key="4">
    <source>
        <dbReference type="ARBA" id="ARBA00022989"/>
    </source>
</evidence>
<feature type="compositionally biased region" description="Polar residues" evidence="10">
    <location>
        <begin position="235"/>
        <end position="257"/>
    </location>
</feature>
<keyword evidence="4 11" id="KW-1133">Transmembrane helix</keyword>
<dbReference type="AlphaFoldDB" id="A0A6V7H8L3"/>
<dbReference type="GO" id="GO:0004965">
    <property type="term" value="F:G protein-coupled GABA receptor activity"/>
    <property type="evidence" value="ECO:0007669"/>
    <property type="project" value="InterPro"/>
</dbReference>
<dbReference type="InterPro" id="IPR002455">
    <property type="entry name" value="GPCR3_GABA-B"/>
</dbReference>
<dbReference type="Proteomes" id="UP000752696">
    <property type="component" value="Unassembled WGS sequence"/>
</dbReference>
<evidence type="ECO:0000256" key="9">
    <source>
        <dbReference type="ARBA" id="ARBA00023224"/>
    </source>
</evidence>
<sequence>MSYVILSRFQPHPSSDDIIIIPENEYCQSNRMTIYLGCIYAYKGLLMIFGAFLAWETRHVSIPALNDSKYVGMSVYNVVIMCVTGAAISFVLADKQDAMFIMLAIFIIFCSTATLCLVFVPKLIELRRNPQGAIDKRIRATLRPMSKTRRDSSISELEERLKEATLANQKFRKQLLEKDSELQMFLRRLDDQTAPCNTQEEMDRLTVPRQEGMMKKEGLSVTTETTDISVSMCSLNSTTTSQPEGGDYTSSAATEQQTGKKKTSFSKVPAIAIDSERVPLVPQKQEIIVKGTMDSTSSVPPSVLKHTDDSGRRRSRSSGPGRETEPLLTERSPDSRPDTAGKTNVEFVPEIVEEGDAIILEETEIPRHGKSIRCKDDRRSRLPTPPPAKNVSFGELHEQNYLEQAILPPPLQFVPKHRHSELHSSSTKFTNILTTSSCYVTFRFTLVSATNASAHHSLKRRSSVKNNGMAHSHHELFQTRRTSVPANCISYISTENVSKSEAAEISLNSGLDKSYVIGECGHRRALLSGTGYRCEKHGGRGHSRAMLNGSAETPPPPRRHRKHYDSQNASSPSVPAMVNASYSDTEKYEESMSTIIQRSVSERSREKCPRLRGEGHAMIECPHRTRRIRECRHTESKLRQQARLEYVQSTPNVATIHNNKFASANPRGGGGAGGGATGSANGPGTASSVTGSSSDVVGGSAANVSKMYSAVSDGELLDLAILPIFQKLLTERHKSSSRAGYGASVASCPNISIKCDIVEYL</sequence>
<keyword evidence="5" id="KW-0297">G-protein coupled receptor</keyword>
<protein>
    <recommendedName>
        <fullName evidence="12">G-protein coupled receptors family 3 profile domain-containing protein</fullName>
    </recommendedName>
</protein>
<dbReference type="InterPro" id="IPR017978">
    <property type="entry name" value="GPCR_3_C"/>
</dbReference>
<evidence type="ECO:0000256" key="6">
    <source>
        <dbReference type="ARBA" id="ARBA00023136"/>
    </source>
</evidence>
<accession>A0A6V7H8L3</accession>
<keyword evidence="9" id="KW-0807">Transducer</keyword>
<evidence type="ECO:0000313" key="14">
    <source>
        <dbReference type="Proteomes" id="UP000752696"/>
    </source>
</evidence>
<evidence type="ECO:0000256" key="3">
    <source>
        <dbReference type="ARBA" id="ARBA00022692"/>
    </source>
</evidence>
<dbReference type="Pfam" id="PF00003">
    <property type="entry name" value="7tm_3"/>
    <property type="match status" value="1"/>
</dbReference>
<evidence type="ECO:0000256" key="8">
    <source>
        <dbReference type="ARBA" id="ARBA00023180"/>
    </source>
</evidence>
<keyword evidence="3 11" id="KW-0812">Transmembrane</keyword>
<proteinExistence type="predicted"/>
<evidence type="ECO:0000256" key="5">
    <source>
        <dbReference type="ARBA" id="ARBA00023040"/>
    </source>
</evidence>
<dbReference type="PANTHER" id="PTHR10519:SF74">
    <property type="entry name" value="GAMMA-AMINOBUTYRIC ACID TYPE B RECEPTOR SUBUNIT 2"/>
    <property type="match status" value="1"/>
</dbReference>
<keyword evidence="14" id="KW-1185">Reference proteome</keyword>
<dbReference type="EMBL" id="CAJDYZ010008031">
    <property type="protein sequence ID" value="CAD1474897.1"/>
    <property type="molecule type" value="Genomic_DNA"/>
</dbReference>
<evidence type="ECO:0000313" key="13">
    <source>
        <dbReference type="EMBL" id="CAD1474897.1"/>
    </source>
</evidence>